<dbReference type="Pfam" id="PF04306">
    <property type="entry name" value="DUF456"/>
    <property type="match status" value="1"/>
</dbReference>
<evidence type="ECO:0000313" key="3">
    <source>
        <dbReference type="Proteomes" id="UP001299970"/>
    </source>
</evidence>
<keyword evidence="1" id="KW-0472">Membrane</keyword>
<dbReference type="EMBL" id="JAKXMK010000025">
    <property type="protein sequence ID" value="MCH6169452.1"/>
    <property type="molecule type" value="Genomic_DNA"/>
</dbReference>
<protein>
    <submittedName>
        <fullName evidence="2">DUF456 domain-containing protein</fullName>
    </submittedName>
</protein>
<keyword evidence="1" id="KW-0812">Transmembrane</keyword>
<dbReference type="InterPro" id="IPR007403">
    <property type="entry name" value="DUF456"/>
</dbReference>
<dbReference type="RefSeq" id="WP_241040092.1">
    <property type="nucleotide sequence ID" value="NZ_BAAAJF010000045.1"/>
</dbReference>
<feature type="transmembrane region" description="Helical" evidence="1">
    <location>
        <begin position="25"/>
        <end position="56"/>
    </location>
</feature>
<comment type="caution">
    <text evidence="2">The sequence shown here is derived from an EMBL/GenBank/DDBJ whole genome shotgun (WGS) entry which is preliminary data.</text>
</comment>
<evidence type="ECO:0000256" key="1">
    <source>
        <dbReference type="SAM" id="Phobius"/>
    </source>
</evidence>
<reference evidence="2 3" key="1">
    <citation type="submission" date="2022-03" db="EMBL/GenBank/DDBJ databases">
        <title>Pseudonocardia alaer sp. nov., a novel actinomycete isolated from reed forest soil.</title>
        <authorList>
            <person name="Wang L."/>
        </authorList>
    </citation>
    <scope>NUCLEOTIDE SEQUENCE [LARGE SCALE GENOMIC DNA]</scope>
    <source>
        <strain evidence="2 3">Y-16303</strain>
    </source>
</reference>
<organism evidence="2 3">
    <name type="scientific">Pseudonocardia alaniniphila</name>
    <dbReference type="NCBI Taxonomy" id="75291"/>
    <lineage>
        <taxon>Bacteria</taxon>
        <taxon>Bacillati</taxon>
        <taxon>Actinomycetota</taxon>
        <taxon>Actinomycetes</taxon>
        <taxon>Pseudonocardiales</taxon>
        <taxon>Pseudonocardiaceae</taxon>
        <taxon>Pseudonocardia</taxon>
    </lineage>
</organism>
<feature type="transmembrane region" description="Helical" evidence="1">
    <location>
        <begin position="152"/>
        <end position="177"/>
    </location>
</feature>
<evidence type="ECO:0000313" key="2">
    <source>
        <dbReference type="EMBL" id="MCH6169452.1"/>
    </source>
</evidence>
<proteinExistence type="predicted"/>
<gene>
    <name evidence="2" type="ORF">MMF94_27455</name>
</gene>
<feature type="transmembrane region" description="Helical" evidence="1">
    <location>
        <begin position="63"/>
        <end position="86"/>
    </location>
</feature>
<name>A0ABS9TLP3_9PSEU</name>
<accession>A0ABS9TLP3</accession>
<keyword evidence="3" id="KW-1185">Reference proteome</keyword>
<feature type="transmembrane region" description="Helical" evidence="1">
    <location>
        <begin position="106"/>
        <end position="131"/>
    </location>
</feature>
<dbReference type="Proteomes" id="UP001299970">
    <property type="component" value="Unassembled WGS sequence"/>
</dbReference>
<sequence>MSSALLARVLFVRHASIGAVSPETLVAGLLIVVGIAGIVVPVLPGLILVLAGVAVWAVPRGDALGWAVLGIATGIVVLGSVAKYLLPGRRLRDSGVPGRTLAAGAVLGVVGFFVVPVVGLFLGFVLGVYLAELARLRGHGQAWPSTKHALTAVGWSIVIELFTGLLAAAVWIGGLVLS</sequence>
<keyword evidence="1" id="KW-1133">Transmembrane helix</keyword>